<evidence type="ECO:0000256" key="5">
    <source>
        <dbReference type="ARBA" id="ARBA00023180"/>
    </source>
</evidence>
<keyword evidence="1" id="KW-0147">Chitin-binding</keyword>
<proteinExistence type="predicted"/>
<feature type="domain" description="Chitin-binding type-2" evidence="7">
    <location>
        <begin position="329"/>
        <end position="387"/>
    </location>
</feature>
<dbReference type="EMBL" id="JAPWTJ010000044">
    <property type="protein sequence ID" value="KAJ8984212.1"/>
    <property type="molecule type" value="Genomic_DNA"/>
</dbReference>
<feature type="domain" description="Chitin-binding type-2" evidence="7">
    <location>
        <begin position="597"/>
        <end position="656"/>
    </location>
</feature>
<feature type="domain" description="Chitin-binding type-2" evidence="7">
    <location>
        <begin position="695"/>
        <end position="764"/>
    </location>
</feature>
<evidence type="ECO:0000313" key="9">
    <source>
        <dbReference type="Proteomes" id="UP001162164"/>
    </source>
</evidence>
<gene>
    <name evidence="8" type="ORF">NQ317_011121</name>
</gene>
<evidence type="ECO:0000256" key="2">
    <source>
        <dbReference type="ARBA" id="ARBA00022729"/>
    </source>
</evidence>
<dbReference type="PANTHER" id="PTHR23301:SF0">
    <property type="entry name" value="CHITIN-BINDING TYPE-2 DOMAIN-CONTAINING PROTEIN-RELATED"/>
    <property type="match status" value="1"/>
</dbReference>
<dbReference type="InterPro" id="IPR002557">
    <property type="entry name" value="Chitin-bd_dom"/>
</dbReference>
<evidence type="ECO:0000313" key="8">
    <source>
        <dbReference type="EMBL" id="KAJ8984212.1"/>
    </source>
</evidence>
<evidence type="ECO:0000256" key="6">
    <source>
        <dbReference type="SAM" id="MobiDB-lite"/>
    </source>
</evidence>
<feature type="domain" description="Chitin-binding type-2" evidence="7">
    <location>
        <begin position="436"/>
        <end position="495"/>
    </location>
</feature>
<feature type="domain" description="Chitin-binding type-2" evidence="7">
    <location>
        <begin position="105"/>
        <end position="172"/>
    </location>
</feature>
<comment type="caution">
    <text evidence="8">The sequence shown here is derived from an EMBL/GenBank/DDBJ whole genome shotgun (WGS) entry which is preliminary data.</text>
</comment>
<keyword evidence="4" id="KW-1015">Disulfide bond</keyword>
<feature type="region of interest" description="Disordered" evidence="6">
    <location>
        <begin position="1058"/>
        <end position="1077"/>
    </location>
</feature>
<keyword evidence="9" id="KW-1185">Reference proteome</keyword>
<dbReference type="PROSITE" id="PS50940">
    <property type="entry name" value="CHIT_BIND_II"/>
    <property type="match status" value="9"/>
</dbReference>
<sequence length="1097" mass="124820">MYYECVEIDDGSYELIVRTYRNRYYRCIENNGGYELVVKTCSSGEVFDGVILQCVVDVILPECTSSKRHPCQVHNRYYECEETDGNTFELIVKTCPDGEVFNATSLECNVESTVPTCTRPQKYSCPANDKYYECVENGDSYGLVVGTCPSGEIFDSILHECIPQIIFPTCASPSKHLGPIHNRYYECIENDAEYELIVRTCPNGTVYDIISHNCVVNVIIPKCSSSSRHPCQVHNRYYECEESDGNSSYALILRKCPDGQVFNAISLECGVEDTVPTCTRPRRYPSPANDKYYECVETDEDSYEIVIRTCRIGQIFDSIVHECIVEIDFPVCNRPYRHQGPKHDRYYECVENDASYELIVRTCPLGTIYDSTSNHCIINVILPECSSANRHPCQVHSRYYDCEEDDDNSYELIVRTCSDGQVFNATSLECEVDDTVPTCTRPQRYPSPDNDKYYECVETDDDSYEVVVRTCSSGEIFDSITLKCVPEITFPTCNRPYKHSGPRPDKYYECAKNDSDYELIVRTCPRGTVYDSISRHCIVYVNVPECSSSSRHPCQVHNRYFDCEEDDDDSYELIVRTCPDEQVFNATSLECEVDDTVPTCTRPQRYPSPDNDKYYECVETDDDSYEVVVRTCSSGEIFDSITYECVLEIYFPTCNRPSRHHGPRHDIYYDCIENDSDYDLIVRTCPRGTVYDSISHVCTVNVILPECTSLSKYPCQVNNRYYECEEDDGSDSFELIVKTCPDGQVFNDTSLECEVEVIVPTCTRPRRYSYPDNDKYYECVKTDNNSYAIVIRTCSSGEIFDSITHECVPDITFPTCNIPSRHRCPRRNRYYECVQNDADYELIVRTCPSGEIYDSIFEECVVFIIFPVCTDSNSHPCQVHNKYFACQAADDDTYELIIRTCSDDQTFNRTSLECNVESTVPKCTRPRRYSSPQNNKYYECLETSDDSYEVVVQTCPSGEIFDSITHRCISEIIFPTCSSPSRHSCPDHRRYYECDELDDGSYELIVRTCPRGEIFDNATLECISWESTSITIDLTTATTEASSNSIASGTVKSTIEISTSTGSSSTDSSSALPPVTTSETSFVSTTTDVACSVCNTV</sequence>
<organism evidence="8 9">
    <name type="scientific">Molorchus minor</name>
    <dbReference type="NCBI Taxonomy" id="1323400"/>
    <lineage>
        <taxon>Eukaryota</taxon>
        <taxon>Metazoa</taxon>
        <taxon>Ecdysozoa</taxon>
        <taxon>Arthropoda</taxon>
        <taxon>Hexapoda</taxon>
        <taxon>Insecta</taxon>
        <taxon>Pterygota</taxon>
        <taxon>Neoptera</taxon>
        <taxon>Endopterygota</taxon>
        <taxon>Coleoptera</taxon>
        <taxon>Polyphaga</taxon>
        <taxon>Cucujiformia</taxon>
        <taxon>Chrysomeloidea</taxon>
        <taxon>Cerambycidae</taxon>
        <taxon>Lamiinae</taxon>
        <taxon>Monochamini</taxon>
        <taxon>Molorchus</taxon>
    </lineage>
</organism>
<name>A0ABQ9K2J5_9CUCU</name>
<keyword evidence="5" id="KW-0325">Glycoprotein</keyword>
<feature type="domain" description="Chitin-binding type-2" evidence="7">
    <location>
        <begin position="804"/>
        <end position="871"/>
    </location>
</feature>
<feature type="domain" description="Chitin-binding type-2" evidence="7">
    <location>
        <begin position="920"/>
        <end position="979"/>
    </location>
</feature>
<keyword evidence="2" id="KW-0732">Signal</keyword>
<feature type="domain" description="Chitin-binding type-2" evidence="7">
    <location>
        <begin position="2"/>
        <end position="65"/>
    </location>
</feature>
<keyword evidence="3" id="KW-0677">Repeat</keyword>
<reference evidence="8" key="1">
    <citation type="journal article" date="2023" name="Insect Mol. Biol.">
        <title>Genome sequencing provides insights into the evolution of gene families encoding plant cell wall-degrading enzymes in longhorned beetles.</title>
        <authorList>
            <person name="Shin N.R."/>
            <person name="Okamura Y."/>
            <person name="Kirsch R."/>
            <person name="Pauchet Y."/>
        </authorList>
    </citation>
    <scope>NUCLEOTIDE SEQUENCE</scope>
    <source>
        <strain evidence="8">MMC_N1</strain>
    </source>
</reference>
<dbReference type="InterPro" id="IPR036508">
    <property type="entry name" value="Chitin-bd_dom_sf"/>
</dbReference>
<dbReference type="Proteomes" id="UP001162164">
    <property type="component" value="Unassembled WGS sequence"/>
</dbReference>
<evidence type="ECO:0000256" key="4">
    <source>
        <dbReference type="ARBA" id="ARBA00023157"/>
    </source>
</evidence>
<dbReference type="SMART" id="SM00494">
    <property type="entry name" value="ChtBD2"/>
    <property type="match status" value="15"/>
</dbReference>
<evidence type="ECO:0000256" key="1">
    <source>
        <dbReference type="ARBA" id="ARBA00022669"/>
    </source>
</evidence>
<evidence type="ECO:0000256" key="3">
    <source>
        <dbReference type="ARBA" id="ARBA00022737"/>
    </source>
</evidence>
<feature type="domain" description="Chitin-binding type-2" evidence="7">
    <location>
        <begin position="211"/>
        <end position="280"/>
    </location>
</feature>
<dbReference type="InterPro" id="IPR051940">
    <property type="entry name" value="Chitin_bind-dev_reg"/>
</dbReference>
<protein>
    <recommendedName>
        <fullName evidence="7">Chitin-binding type-2 domain-containing protein</fullName>
    </recommendedName>
</protein>
<dbReference type="PANTHER" id="PTHR23301">
    <property type="entry name" value="CHITIN BINDING PERITROPHIN-A"/>
    <property type="match status" value="1"/>
</dbReference>
<dbReference type="SUPFAM" id="SSF57625">
    <property type="entry name" value="Invertebrate chitin-binding proteins"/>
    <property type="match status" value="11"/>
</dbReference>
<evidence type="ECO:0000259" key="7">
    <source>
        <dbReference type="PROSITE" id="PS50940"/>
    </source>
</evidence>
<accession>A0ABQ9K2J5</accession>